<sequence>MDIVRIVLVWILSIFLINEGIAAKDISPSKTSASIKTSTQSKAFTVTAQSDGHETVSPSPQYPQTVEAGYTASFTVTASQNFNLQSVTGTCPTGSWNGNIYTTGPITASCEVYFNASSNPLTVTPNGDGNVEFSPNFPVNVDYSNAIDFEVIAKAGYTLQAVTGDCPAGSMVGDQYTTGAITASCSVNFSATANTYNVTTTSDGNETISPSSQTATYGQPLVFNVTANTGYTLNQPSGSCTPGTLSGNQYTTGPIFSECNVVFTATINTYPVTAAGDDHVTVSPATQNIDYGATAQIAVTPATGYSAAIASDSCGGSLVGNTYTTGTITGPCSVSFSSTIDTYTVTASGDDNVTVNPASQTVDYNTTGQVTLNVATGYSAAIANDTCNGTLVGNTYTTGNVTSNCAVSFSSTIDTYTVTASGDDNVTVNPASQTVDYNTTGQITLNVTIQQARSP</sequence>
<dbReference type="EMBL" id="CCSB01000002">
    <property type="protein sequence ID" value="CDZ77756.1"/>
    <property type="molecule type" value="Genomic_DNA"/>
</dbReference>
<accession>A0A078KXQ5</accession>
<dbReference type="STRING" id="1034943.BN59_02046"/>
<evidence type="ECO:0000313" key="1">
    <source>
        <dbReference type="EMBL" id="CDZ77756.1"/>
    </source>
</evidence>
<evidence type="ECO:0000313" key="2">
    <source>
        <dbReference type="Proteomes" id="UP000044071"/>
    </source>
</evidence>
<reference evidence="1 2" key="1">
    <citation type="submission" date="2014-06" db="EMBL/GenBank/DDBJ databases">
        <authorList>
            <person name="Urmite Genomes Urmite Genomes"/>
        </authorList>
    </citation>
    <scope>NUCLEOTIDE SEQUENCE [LARGE SCALE GENOMIC DNA]</scope>
</reference>
<dbReference type="RefSeq" id="WP_043874239.1">
    <property type="nucleotide sequence ID" value="NZ_CCVW01000002.1"/>
</dbReference>
<keyword evidence="2" id="KW-1185">Reference proteome</keyword>
<dbReference type="AlphaFoldDB" id="A0A078KXQ5"/>
<organism evidence="1 2">
    <name type="scientific">Legionella massiliensis</name>
    <dbReference type="NCBI Taxonomy" id="1034943"/>
    <lineage>
        <taxon>Bacteria</taxon>
        <taxon>Pseudomonadati</taxon>
        <taxon>Pseudomonadota</taxon>
        <taxon>Gammaproteobacteria</taxon>
        <taxon>Legionellales</taxon>
        <taxon>Legionellaceae</taxon>
        <taxon>Legionella</taxon>
    </lineage>
</organism>
<name>A0A078KXQ5_9GAMM</name>
<dbReference type="OrthoDB" id="9815730at2"/>
<dbReference type="Proteomes" id="UP000044071">
    <property type="component" value="Unassembled WGS sequence"/>
</dbReference>
<dbReference type="eggNOG" id="COG1879">
    <property type="taxonomic scope" value="Bacteria"/>
</dbReference>
<proteinExistence type="predicted"/>
<protein>
    <submittedName>
        <fullName evidence="1">Uncharacterized protein</fullName>
    </submittedName>
</protein>
<gene>
    <name evidence="1" type="ORF">BN59_02046</name>
</gene>